<organism evidence="3 4">
    <name type="scientific">Rhinocladiella mackenziei CBS 650.93</name>
    <dbReference type="NCBI Taxonomy" id="1442369"/>
    <lineage>
        <taxon>Eukaryota</taxon>
        <taxon>Fungi</taxon>
        <taxon>Dikarya</taxon>
        <taxon>Ascomycota</taxon>
        <taxon>Pezizomycotina</taxon>
        <taxon>Eurotiomycetes</taxon>
        <taxon>Chaetothyriomycetidae</taxon>
        <taxon>Chaetothyriales</taxon>
        <taxon>Herpotrichiellaceae</taxon>
        <taxon>Rhinocladiella</taxon>
    </lineage>
</organism>
<evidence type="ECO:0000259" key="2">
    <source>
        <dbReference type="Pfam" id="PF11160"/>
    </source>
</evidence>
<dbReference type="Pfam" id="PF11160">
    <property type="entry name" value="Hva1_TUDOR"/>
    <property type="match status" value="1"/>
</dbReference>
<evidence type="ECO:0000256" key="1">
    <source>
        <dbReference type="SAM" id="MobiDB-lite"/>
    </source>
</evidence>
<accession>A0A0D2I912</accession>
<reference evidence="3 4" key="1">
    <citation type="submission" date="2015-01" db="EMBL/GenBank/DDBJ databases">
        <title>The Genome Sequence of Rhinocladiella mackenzie CBS 650.93.</title>
        <authorList>
            <consortium name="The Broad Institute Genomics Platform"/>
            <person name="Cuomo C."/>
            <person name="de Hoog S."/>
            <person name="Gorbushina A."/>
            <person name="Stielow B."/>
            <person name="Teixiera M."/>
            <person name="Abouelleil A."/>
            <person name="Chapman S.B."/>
            <person name="Priest M."/>
            <person name="Young S.K."/>
            <person name="Wortman J."/>
            <person name="Nusbaum C."/>
            <person name="Birren B."/>
        </authorList>
    </citation>
    <scope>NUCLEOTIDE SEQUENCE [LARGE SCALE GENOMIC DNA]</scope>
    <source>
        <strain evidence="3 4">CBS 650.93</strain>
    </source>
</reference>
<feature type="domain" description="Hypervirulence associated protein TUDOR" evidence="2">
    <location>
        <begin position="15"/>
        <end position="72"/>
    </location>
</feature>
<feature type="region of interest" description="Disordered" evidence="1">
    <location>
        <begin position="1"/>
        <end position="31"/>
    </location>
</feature>
<dbReference type="HOGENOM" id="CLU_177181_0_0_1"/>
<dbReference type="OrthoDB" id="2138648at2759"/>
<sequence length="79" mass="8572">MSEIKSKGGSPIEEGDTVATPYRGGKHEGKVEQIITDEEEARKLDAKGASHAPAVVFTDQNDKKVVHKPETVRDVDKEG</sequence>
<name>A0A0D2I912_9EURO</name>
<dbReference type="AlphaFoldDB" id="A0A0D2I912"/>
<keyword evidence="4" id="KW-1185">Reference proteome</keyword>
<dbReference type="GeneID" id="25296341"/>
<dbReference type="Proteomes" id="UP000053617">
    <property type="component" value="Unassembled WGS sequence"/>
</dbReference>
<dbReference type="VEuPathDB" id="FungiDB:Z518_08270"/>
<evidence type="ECO:0000313" key="4">
    <source>
        <dbReference type="Proteomes" id="UP000053617"/>
    </source>
</evidence>
<dbReference type="STRING" id="1442369.A0A0D2I912"/>
<evidence type="ECO:0000313" key="3">
    <source>
        <dbReference type="EMBL" id="KIX02329.1"/>
    </source>
</evidence>
<dbReference type="InterPro" id="IPR021331">
    <property type="entry name" value="Hva1_TUDOR"/>
</dbReference>
<gene>
    <name evidence="3" type="ORF">Z518_08270</name>
</gene>
<dbReference type="EMBL" id="KN847480">
    <property type="protein sequence ID" value="KIX02329.1"/>
    <property type="molecule type" value="Genomic_DNA"/>
</dbReference>
<dbReference type="RefSeq" id="XP_013269465.1">
    <property type="nucleotide sequence ID" value="XM_013414011.1"/>
</dbReference>
<proteinExistence type="predicted"/>
<protein>
    <recommendedName>
        <fullName evidence="2">Hypervirulence associated protein TUDOR domain-containing protein</fullName>
    </recommendedName>
</protein>
<dbReference type="Gene3D" id="2.30.30.1060">
    <property type="match status" value="1"/>
</dbReference>